<accession>A0A6J7IK91</accession>
<gene>
    <name evidence="2" type="ORF">UFOPK3720_00690</name>
</gene>
<feature type="compositionally biased region" description="Low complexity" evidence="1">
    <location>
        <begin position="56"/>
        <end position="69"/>
    </location>
</feature>
<proteinExistence type="predicted"/>
<evidence type="ECO:0000313" key="2">
    <source>
        <dbReference type="EMBL" id="CAB4930517.1"/>
    </source>
</evidence>
<feature type="compositionally biased region" description="Polar residues" evidence="1">
    <location>
        <begin position="36"/>
        <end position="46"/>
    </location>
</feature>
<evidence type="ECO:0000256" key="1">
    <source>
        <dbReference type="SAM" id="MobiDB-lite"/>
    </source>
</evidence>
<reference evidence="2" key="1">
    <citation type="submission" date="2020-05" db="EMBL/GenBank/DDBJ databases">
        <authorList>
            <person name="Chiriac C."/>
            <person name="Salcher M."/>
            <person name="Ghai R."/>
            <person name="Kavagutti S V."/>
        </authorList>
    </citation>
    <scope>NUCLEOTIDE SEQUENCE</scope>
</reference>
<protein>
    <submittedName>
        <fullName evidence="2">Unannotated protein</fullName>
    </submittedName>
</protein>
<feature type="region of interest" description="Disordered" evidence="1">
    <location>
        <begin position="36"/>
        <end position="69"/>
    </location>
</feature>
<dbReference type="AlphaFoldDB" id="A0A6J7IK91"/>
<sequence length="239" mass="24449">MLRLVNTAMSVLLCVACAPQDRQAAPVSSEVGSASALPSSVAQSQEAVDAGGGPSSGAPEEQAQAEGPALASRKATTMCIENLSSVTPVVTFVRYIEQAGEGALAFRARACATGFSSSDRDVRGRIGLPAHMAPMEFWADNYSVSYPGGGLSQEGAAICLATGGTPLVSAGCGTTDSCDTSLSASQTALGRYSVSLLVTAQGLRPMASVPLAPVLSRARPPCDFPRDQKVCAEPRPCDH</sequence>
<name>A0A6J7IK91_9ZZZZ</name>
<dbReference type="EMBL" id="CAFBNB010000109">
    <property type="protein sequence ID" value="CAB4930517.1"/>
    <property type="molecule type" value="Genomic_DNA"/>
</dbReference>
<organism evidence="2">
    <name type="scientific">freshwater metagenome</name>
    <dbReference type="NCBI Taxonomy" id="449393"/>
    <lineage>
        <taxon>unclassified sequences</taxon>
        <taxon>metagenomes</taxon>
        <taxon>ecological metagenomes</taxon>
    </lineage>
</organism>